<dbReference type="Gene3D" id="3.40.50.720">
    <property type="entry name" value="NAD(P)-binding Rossmann-like Domain"/>
    <property type="match status" value="1"/>
</dbReference>
<evidence type="ECO:0000256" key="1">
    <source>
        <dbReference type="SAM" id="MobiDB-lite"/>
    </source>
</evidence>
<feature type="region of interest" description="Disordered" evidence="1">
    <location>
        <begin position="281"/>
        <end position="300"/>
    </location>
</feature>
<organism evidence="3 4">
    <name type="scientific">Chelativorans petroleitrophicus</name>
    <dbReference type="NCBI Taxonomy" id="2975484"/>
    <lineage>
        <taxon>Bacteria</taxon>
        <taxon>Pseudomonadati</taxon>
        <taxon>Pseudomonadota</taxon>
        <taxon>Alphaproteobacteria</taxon>
        <taxon>Hyphomicrobiales</taxon>
        <taxon>Phyllobacteriaceae</taxon>
        <taxon>Chelativorans</taxon>
    </lineage>
</organism>
<dbReference type="SUPFAM" id="SSF51735">
    <property type="entry name" value="NAD(P)-binding Rossmann-fold domains"/>
    <property type="match status" value="1"/>
</dbReference>
<evidence type="ECO:0000313" key="4">
    <source>
        <dbReference type="Proteomes" id="UP001149009"/>
    </source>
</evidence>
<name>A0A9X2XB98_9HYPH</name>
<dbReference type="InterPro" id="IPR008030">
    <property type="entry name" value="NmrA-like"/>
</dbReference>
<gene>
    <name evidence="3" type="ORF">NYR54_14455</name>
</gene>
<sequence>MAETTIAVIGTTGRTGRPLVAALERRGAHVRVLSRKPQKPDLFPGTVEWRLGDLMDIGSLIEAFRSANAIHYIPPSLDKRDPDYMGNIIAAAERAGVSRLVYHSVLHPNTPEMPHHIRKAGCERLLRHSPLSWTVIQPAMYVQTMLGYLDAAEGVLAPPFDTARQFTLIHEQDLAEAAAIIHTTRGHDFATYELAGAERLDSMAMAEMLGTILGRPVTARKADAEAYVARFAEKRGLTPEQARERRLMFDYYDRHGLVGNPNVLRMILGREPASFMEAARHSLPGEQNGPAARTGNEGRQ</sequence>
<dbReference type="PANTHER" id="PTHR43162:SF1">
    <property type="entry name" value="PRESTALK A DIFFERENTIATION PROTEIN A"/>
    <property type="match status" value="1"/>
</dbReference>
<accession>A0A9X2XB98</accession>
<dbReference type="Gene3D" id="3.90.25.10">
    <property type="entry name" value="UDP-galactose 4-epimerase, domain 1"/>
    <property type="match status" value="1"/>
</dbReference>
<protein>
    <submittedName>
        <fullName evidence="3">NAD(P)H-binding protein</fullName>
    </submittedName>
</protein>
<reference evidence="3" key="1">
    <citation type="submission" date="2022-08" db="EMBL/GenBank/DDBJ databases">
        <title>Chelativorans sichuanense sp. nov., a paraffin oil-degrading bacterium isolated from a mixture of oil-based drill cuttings and paddy soil.</title>
        <authorList>
            <person name="Yu J."/>
            <person name="Liu H."/>
            <person name="Chen Q."/>
        </authorList>
    </citation>
    <scope>NUCLEOTIDE SEQUENCE</scope>
    <source>
        <strain evidence="3">SCAU 2101</strain>
    </source>
</reference>
<evidence type="ECO:0000259" key="2">
    <source>
        <dbReference type="Pfam" id="PF05368"/>
    </source>
</evidence>
<dbReference type="PANTHER" id="PTHR43162">
    <property type="match status" value="1"/>
</dbReference>
<dbReference type="Proteomes" id="UP001149009">
    <property type="component" value="Unassembled WGS sequence"/>
</dbReference>
<feature type="domain" description="NmrA-like" evidence="2">
    <location>
        <begin position="4"/>
        <end position="227"/>
    </location>
</feature>
<proteinExistence type="predicted"/>
<dbReference type="InterPro" id="IPR036291">
    <property type="entry name" value="NAD(P)-bd_dom_sf"/>
</dbReference>
<dbReference type="EMBL" id="JAODNV010000016">
    <property type="protein sequence ID" value="MCT8991481.1"/>
    <property type="molecule type" value="Genomic_DNA"/>
</dbReference>
<dbReference type="Pfam" id="PF05368">
    <property type="entry name" value="NmrA"/>
    <property type="match status" value="1"/>
</dbReference>
<dbReference type="RefSeq" id="WP_261516412.1">
    <property type="nucleotide sequence ID" value="NZ_JAODNV010000016.1"/>
</dbReference>
<dbReference type="InterPro" id="IPR051604">
    <property type="entry name" value="Ergot_Alk_Oxidoreductase"/>
</dbReference>
<keyword evidence="4" id="KW-1185">Reference proteome</keyword>
<comment type="caution">
    <text evidence="3">The sequence shown here is derived from an EMBL/GenBank/DDBJ whole genome shotgun (WGS) entry which is preliminary data.</text>
</comment>
<dbReference type="AlphaFoldDB" id="A0A9X2XB98"/>
<evidence type="ECO:0000313" key="3">
    <source>
        <dbReference type="EMBL" id="MCT8991481.1"/>
    </source>
</evidence>